<dbReference type="InterPro" id="IPR011006">
    <property type="entry name" value="CheY-like_superfamily"/>
</dbReference>
<dbReference type="PROSITE" id="PS50110">
    <property type="entry name" value="RESPONSE_REGULATORY"/>
    <property type="match status" value="1"/>
</dbReference>
<dbReference type="GO" id="GO:0000160">
    <property type="term" value="P:phosphorelay signal transduction system"/>
    <property type="evidence" value="ECO:0007669"/>
    <property type="project" value="InterPro"/>
</dbReference>
<keyword evidence="1" id="KW-0597">Phosphoprotein</keyword>
<dbReference type="AlphaFoldDB" id="A0A7G8PSP1"/>
<dbReference type="PANTHER" id="PTHR44520:SF2">
    <property type="entry name" value="RESPONSE REGULATOR RCP1"/>
    <property type="match status" value="1"/>
</dbReference>
<dbReference type="SUPFAM" id="SSF52172">
    <property type="entry name" value="CheY-like"/>
    <property type="match status" value="1"/>
</dbReference>
<gene>
    <name evidence="3" type="ORF">ALE3EI_0782</name>
</gene>
<evidence type="ECO:0000313" key="4">
    <source>
        <dbReference type="Proteomes" id="UP000515514"/>
    </source>
</evidence>
<protein>
    <submittedName>
        <fullName evidence="3">Two-component system response regulator</fullName>
    </submittedName>
</protein>
<organism evidence="3 4">
    <name type="scientific">Constantimarinum furrinae</name>
    <dbReference type="NCBI Taxonomy" id="2562285"/>
    <lineage>
        <taxon>Bacteria</taxon>
        <taxon>Pseudomonadati</taxon>
        <taxon>Bacteroidota</taxon>
        <taxon>Flavobacteriia</taxon>
        <taxon>Flavobacteriales</taxon>
        <taxon>Flavobacteriaceae</taxon>
        <taxon>Altibacter/Constantimarinum group</taxon>
        <taxon>Constantimarinum</taxon>
    </lineage>
</organism>
<dbReference type="EMBL" id="CP052909">
    <property type="protein sequence ID" value="QNJ97357.1"/>
    <property type="molecule type" value="Genomic_DNA"/>
</dbReference>
<dbReference type="InterPro" id="IPR001789">
    <property type="entry name" value="Sig_transdc_resp-reg_receiver"/>
</dbReference>
<evidence type="ECO:0000259" key="2">
    <source>
        <dbReference type="PROSITE" id="PS50110"/>
    </source>
</evidence>
<name>A0A7G8PSP1_9FLAO</name>
<proteinExistence type="predicted"/>
<keyword evidence="4" id="KW-1185">Reference proteome</keyword>
<dbReference type="RefSeq" id="WP_186991049.1">
    <property type="nucleotide sequence ID" value="NZ_CP052909.1"/>
</dbReference>
<evidence type="ECO:0000256" key="1">
    <source>
        <dbReference type="PROSITE-ProRule" id="PRU00169"/>
    </source>
</evidence>
<sequence>MNRLGKILLIDDSESDNFVHKRLLEKENVAEEIVIKYSGEAALEYLSTLVKAAYPKPDLIFLDINMPGMNGWEFLDHYRDLGIEKKGGIVITMLTTSSSEEDRIKASQNPMINRFENKPLNRERLYDILEKHFPDRFSI</sequence>
<accession>A0A7G8PSP1</accession>
<dbReference type="Proteomes" id="UP000515514">
    <property type="component" value="Chromosome"/>
</dbReference>
<dbReference type="KEGG" id="alti:ALE3EI_0782"/>
<evidence type="ECO:0000313" key="3">
    <source>
        <dbReference type="EMBL" id="QNJ97357.1"/>
    </source>
</evidence>
<reference evidence="3 4" key="1">
    <citation type="submission" date="2020-04" db="EMBL/GenBank/DDBJ databases">
        <title>Genome sequence of Altibacter aquimarinus strain ALE3EI.</title>
        <authorList>
            <person name="Oh H.-M."/>
            <person name="Jang D."/>
        </authorList>
    </citation>
    <scope>NUCLEOTIDE SEQUENCE [LARGE SCALE GENOMIC DNA]</scope>
    <source>
        <strain evidence="3 4">ALE3EI</strain>
    </source>
</reference>
<dbReference type="SMART" id="SM00448">
    <property type="entry name" value="REC"/>
    <property type="match status" value="1"/>
</dbReference>
<feature type="modified residue" description="4-aspartylphosphate" evidence="1">
    <location>
        <position position="63"/>
    </location>
</feature>
<dbReference type="Gene3D" id="3.40.50.2300">
    <property type="match status" value="1"/>
</dbReference>
<dbReference type="InterPro" id="IPR052893">
    <property type="entry name" value="TCS_response_regulator"/>
</dbReference>
<dbReference type="PANTHER" id="PTHR44520">
    <property type="entry name" value="RESPONSE REGULATOR RCP1-RELATED"/>
    <property type="match status" value="1"/>
</dbReference>
<dbReference type="Pfam" id="PF00072">
    <property type="entry name" value="Response_reg"/>
    <property type="match status" value="1"/>
</dbReference>
<feature type="domain" description="Response regulatory" evidence="2">
    <location>
        <begin position="6"/>
        <end position="133"/>
    </location>
</feature>